<name>A0AAE2ZLE3_9HYPH</name>
<feature type="binding site" evidence="2">
    <location>
        <begin position="13"/>
        <end position="16"/>
    </location>
    <ligand>
        <name>FAD</name>
        <dbReference type="ChEBI" id="CHEBI:57692"/>
    </ligand>
</feature>
<dbReference type="AlphaFoldDB" id="A0AAE2ZLE3"/>
<feature type="binding site" evidence="2">
    <location>
        <position position="354"/>
    </location>
    <ligand>
        <name>FAD</name>
        <dbReference type="ChEBI" id="CHEBI:57692"/>
    </ligand>
</feature>
<dbReference type="PIRSF" id="PIRSF011396">
    <property type="entry name" value="Trp_halogenase"/>
    <property type="match status" value="1"/>
</dbReference>
<feature type="binding site" evidence="2">
    <location>
        <position position="341"/>
    </location>
    <ligand>
        <name>FAD</name>
        <dbReference type="ChEBI" id="CHEBI:57692"/>
    </ligand>
</feature>
<dbReference type="Gene3D" id="3.50.50.60">
    <property type="entry name" value="FAD/NAD(P)-binding domain"/>
    <property type="match status" value="1"/>
</dbReference>
<organism evidence="3 4">
    <name type="scientific">Flavimaribacter sediminis</name>
    <dbReference type="NCBI Taxonomy" id="2865987"/>
    <lineage>
        <taxon>Bacteria</taxon>
        <taxon>Pseudomonadati</taxon>
        <taxon>Pseudomonadota</taxon>
        <taxon>Alphaproteobacteria</taxon>
        <taxon>Hyphomicrobiales</taxon>
        <taxon>Rhizobiaceae</taxon>
        <taxon>Flavimaribacter</taxon>
    </lineage>
</organism>
<sequence length="517" mass="58413">MEEQNFKIVVVGGGTAGWLTSLIIRHYARESKLPVEIRVVESSKIPTIGVGEGTTAIFRQTLDLIGVKDTEFVKHTGATVKLGIRHKEWLRRNHVYDGPLDDPNFLAVDPSFRPEEIGSALHIYSVASGKEIPNVHLFGHLMKREKSPYGLDLDGAFIPSGPFEHAYHFDQARVGAYLRSKADDIEIIDDEVVDVELDAESGSIAKLRCSSGAEISADFFIDCTGFRRQLISGGLGGKWVSYRKNLPVNRAMPFWLEHKEGDEILPFTLAWAREAGWMWAIPTQDRIGCGYVYSDEFLTPEQAQQEIEAAIGQPIEPRKDLKFDSGRLDDSWIGNCLAVGLSSSFLEPLEATSIHGSIVQARLFATEFLPAMTRGKPVDRKRYNSIVAGQIDDFMVFINLHYTGERDEPFWRHARENCLHDRTTAMLEHWKTKMPRYHDFAAFPCDLPHINAQLYYPVLDGLEHLDRSVAKNELASSPKVRSHARKTTEKFVKENFRITNKCLGHREYLEKVAESTP</sequence>
<dbReference type="PANTHER" id="PTHR43747:SF4">
    <property type="entry name" value="FLAVIN-DEPENDENT TRYPTOPHAN HALOGENASE"/>
    <property type="match status" value="1"/>
</dbReference>
<protein>
    <submittedName>
        <fullName evidence="3">Tryptophan 7-halogenase</fullName>
    </submittedName>
</protein>
<proteinExistence type="predicted"/>
<feature type="binding site" evidence="2">
    <location>
        <position position="350"/>
    </location>
    <ligand>
        <name>FAD</name>
        <dbReference type="ChEBI" id="CHEBI:57692"/>
    </ligand>
</feature>
<dbReference type="EMBL" id="JAICBX010000001">
    <property type="protein sequence ID" value="MBW8637006.1"/>
    <property type="molecule type" value="Genomic_DNA"/>
</dbReference>
<dbReference type="InterPro" id="IPR033856">
    <property type="entry name" value="Trp_halogen"/>
</dbReference>
<feature type="binding site" evidence="2">
    <location>
        <position position="192"/>
    </location>
    <ligand>
        <name>FAD</name>
        <dbReference type="ChEBI" id="CHEBI:57692"/>
    </ligand>
</feature>
<dbReference type="Proteomes" id="UP001196509">
    <property type="component" value="Unassembled WGS sequence"/>
</dbReference>
<evidence type="ECO:0000313" key="4">
    <source>
        <dbReference type="Proteomes" id="UP001196509"/>
    </source>
</evidence>
<keyword evidence="2" id="KW-0547">Nucleotide-binding</keyword>
<evidence type="ECO:0000256" key="1">
    <source>
        <dbReference type="PIRSR" id="PIRSR011396-1"/>
    </source>
</evidence>
<evidence type="ECO:0000256" key="2">
    <source>
        <dbReference type="PIRSR" id="PIRSR011396-2"/>
    </source>
</evidence>
<dbReference type="InterPro" id="IPR006905">
    <property type="entry name" value="Flavin_halogenase"/>
</dbReference>
<keyword evidence="2" id="KW-0285">Flavoprotein</keyword>
<comment type="caution">
    <text evidence="3">The sequence shown here is derived from an EMBL/GenBank/DDBJ whole genome shotgun (WGS) entry which is preliminary data.</text>
</comment>
<dbReference type="SUPFAM" id="SSF51905">
    <property type="entry name" value="FAD/NAD(P)-binding domain"/>
    <property type="match status" value="1"/>
</dbReference>
<dbReference type="GO" id="GO:0000166">
    <property type="term" value="F:nucleotide binding"/>
    <property type="evidence" value="ECO:0007669"/>
    <property type="project" value="UniProtKB-KW"/>
</dbReference>
<accession>A0AAE2ZLE3</accession>
<keyword evidence="2" id="KW-0274">FAD</keyword>
<evidence type="ECO:0000313" key="3">
    <source>
        <dbReference type="EMBL" id="MBW8637006.1"/>
    </source>
</evidence>
<reference evidence="3" key="1">
    <citation type="submission" date="2021-08" db="EMBL/GenBank/DDBJ databases">
        <title>Hoeflea bacterium WL0058 sp. nov., isolated from the sediment.</title>
        <authorList>
            <person name="Wang L."/>
            <person name="Zhang D."/>
        </authorList>
    </citation>
    <scope>NUCLEOTIDE SEQUENCE</scope>
    <source>
        <strain evidence="3">WL0058</strain>
    </source>
</reference>
<feature type="active site" evidence="1">
    <location>
        <position position="81"/>
    </location>
</feature>
<dbReference type="PANTHER" id="PTHR43747">
    <property type="entry name" value="FAD-BINDING PROTEIN"/>
    <property type="match status" value="1"/>
</dbReference>
<dbReference type="GO" id="GO:0004497">
    <property type="term" value="F:monooxygenase activity"/>
    <property type="evidence" value="ECO:0007669"/>
    <property type="project" value="InterPro"/>
</dbReference>
<gene>
    <name evidence="3" type="ORF">K1W69_07380</name>
</gene>
<feature type="binding site" evidence="2">
    <location>
        <position position="81"/>
    </location>
    <ligand>
        <name>7-chloro-L-tryptophan</name>
        <dbReference type="ChEBI" id="CHEBI:58713"/>
    </ligand>
</feature>
<dbReference type="InterPro" id="IPR036188">
    <property type="entry name" value="FAD/NAD-bd_sf"/>
</dbReference>
<dbReference type="RefSeq" id="WP_220227643.1">
    <property type="nucleotide sequence ID" value="NZ_JAICBX010000001.1"/>
</dbReference>
<keyword evidence="4" id="KW-1185">Reference proteome</keyword>
<dbReference type="InterPro" id="IPR050816">
    <property type="entry name" value="Flavin-dep_Halogenase_NPB"/>
</dbReference>
<dbReference type="Pfam" id="PF04820">
    <property type="entry name" value="Trp_halogenase"/>
    <property type="match status" value="1"/>
</dbReference>